<evidence type="ECO:0000256" key="1">
    <source>
        <dbReference type="ARBA" id="ARBA00004496"/>
    </source>
</evidence>
<evidence type="ECO:0000256" key="6">
    <source>
        <dbReference type="SAM" id="MobiDB-lite"/>
    </source>
</evidence>
<dbReference type="GO" id="GO:0006282">
    <property type="term" value="P:regulation of DNA repair"/>
    <property type="evidence" value="ECO:0007669"/>
    <property type="project" value="UniProtKB-UniRule"/>
</dbReference>
<evidence type="ECO:0000259" key="7">
    <source>
        <dbReference type="Pfam" id="PF02631"/>
    </source>
</evidence>
<gene>
    <name evidence="5" type="primary">recX</name>
    <name evidence="8" type="ORF">HD594_001837</name>
</gene>
<evidence type="ECO:0000313" key="8">
    <source>
        <dbReference type="EMBL" id="MBB6391524.1"/>
    </source>
</evidence>
<comment type="function">
    <text evidence="5">Modulates RecA activity.</text>
</comment>
<name>A0A7X0FPY2_9MICO</name>
<dbReference type="Pfam" id="PF02631">
    <property type="entry name" value="RecX_HTH2"/>
    <property type="match status" value="1"/>
</dbReference>
<reference evidence="8 9" key="1">
    <citation type="submission" date="2020-08" db="EMBL/GenBank/DDBJ databases">
        <title>Sequencing the genomes of 1000 actinobacteria strains.</title>
        <authorList>
            <person name="Klenk H.-P."/>
        </authorList>
    </citation>
    <scope>NUCLEOTIDE SEQUENCE [LARGE SCALE GENOMIC DNA]</scope>
    <source>
        <strain evidence="8 9">DSM 12511</strain>
    </source>
</reference>
<sequence length="223" mass="24206">MVHFVEDGGESDRLAPVIPLFPGSGERAPARPGGRRVMFEEMPEPERPGSSDTSPEPADPATIAAGAEKALVRKLAARELSVVEARTFLVEREVAEDEVERILGDFVDRRYLDDARLAEQIVRIGTERKGQGRQVIAMTLSSRGVPRDVADAALDAMPDDEAERALAFARDRARRLDGVDETAALRRLLGQLARRGYGGSAATEAARQALAERRGSSSGVRFD</sequence>
<proteinExistence type="inferred from homology"/>
<dbReference type="GO" id="GO:0005737">
    <property type="term" value="C:cytoplasm"/>
    <property type="evidence" value="ECO:0007669"/>
    <property type="project" value="UniProtKB-SubCell"/>
</dbReference>
<dbReference type="InterPro" id="IPR003783">
    <property type="entry name" value="Regulatory_RecX"/>
</dbReference>
<accession>A0A7X0FPY2</accession>
<protein>
    <recommendedName>
        <fullName evidence="3 5">Regulatory protein RecX</fullName>
    </recommendedName>
</protein>
<keyword evidence="4 5" id="KW-0963">Cytoplasm</keyword>
<dbReference type="EMBL" id="JACHML010000001">
    <property type="protein sequence ID" value="MBB6391524.1"/>
    <property type="molecule type" value="Genomic_DNA"/>
</dbReference>
<dbReference type="InterPro" id="IPR036388">
    <property type="entry name" value="WH-like_DNA-bd_sf"/>
</dbReference>
<feature type="domain" description="RecX second three-helical" evidence="7">
    <location>
        <begin position="113"/>
        <end position="154"/>
    </location>
</feature>
<dbReference type="PANTHER" id="PTHR33602:SF1">
    <property type="entry name" value="REGULATORY PROTEIN RECX FAMILY PROTEIN"/>
    <property type="match status" value="1"/>
</dbReference>
<evidence type="ECO:0000256" key="2">
    <source>
        <dbReference type="ARBA" id="ARBA00009695"/>
    </source>
</evidence>
<dbReference type="InterPro" id="IPR053924">
    <property type="entry name" value="RecX_HTH_2nd"/>
</dbReference>
<evidence type="ECO:0000256" key="4">
    <source>
        <dbReference type="ARBA" id="ARBA00022490"/>
    </source>
</evidence>
<evidence type="ECO:0000256" key="5">
    <source>
        <dbReference type="HAMAP-Rule" id="MF_01114"/>
    </source>
</evidence>
<organism evidence="8 9">
    <name type="scientific">Microbacterium thalassium</name>
    <dbReference type="NCBI Taxonomy" id="362649"/>
    <lineage>
        <taxon>Bacteria</taxon>
        <taxon>Bacillati</taxon>
        <taxon>Actinomycetota</taxon>
        <taxon>Actinomycetes</taxon>
        <taxon>Micrococcales</taxon>
        <taxon>Microbacteriaceae</taxon>
        <taxon>Microbacterium</taxon>
    </lineage>
</organism>
<dbReference type="HAMAP" id="MF_01114">
    <property type="entry name" value="RecX"/>
    <property type="match status" value="1"/>
</dbReference>
<evidence type="ECO:0000256" key="3">
    <source>
        <dbReference type="ARBA" id="ARBA00018111"/>
    </source>
</evidence>
<keyword evidence="9" id="KW-1185">Reference proteome</keyword>
<comment type="subcellular location">
    <subcellularLocation>
        <location evidence="1 5">Cytoplasm</location>
    </subcellularLocation>
</comment>
<evidence type="ECO:0000313" key="9">
    <source>
        <dbReference type="Proteomes" id="UP000537775"/>
    </source>
</evidence>
<feature type="compositionally biased region" description="Basic and acidic residues" evidence="6">
    <location>
        <begin position="1"/>
        <end position="13"/>
    </location>
</feature>
<dbReference type="RefSeq" id="WP_184750685.1">
    <property type="nucleotide sequence ID" value="NZ_BAAAJR010000007.1"/>
</dbReference>
<dbReference type="Proteomes" id="UP000537775">
    <property type="component" value="Unassembled WGS sequence"/>
</dbReference>
<comment type="similarity">
    <text evidence="2 5">Belongs to the RecX family.</text>
</comment>
<dbReference type="PANTHER" id="PTHR33602">
    <property type="entry name" value="REGULATORY PROTEIN RECX FAMILY PROTEIN"/>
    <property type="match status" value="1"/>
</dbReference>
<dbReference type="AlphaFoldDB" id="A0A7X0FPY2"/>
<dbReference type="Gene3D" id="1.10.10.10">
    <property type="entry name" value="Winged helix-like DNA-binding domain superfamily/Winged helix DNA-binding domain"/>
    <property type="match status" value="1"/>
</dbReference>
<feature type="region of interest" description="Disordered" evidence="6">
    <location>
        <begin position="1"/>
        <end position="65"/>
    </location>
</feature>
<comment type="caution">
    <text evidence="8">The sequence shown here is derived from an EMBL/GenBank/DDBJ whole genome shotgun (WGS) entry which is preliminary data.</text>
</comment>